<evidence type="ECO:0000256" key="1">
    <source>
        <dbReference type="SAM" id="MobiDB-lite"/>
    </source>
</evidence>
<evidence type="ECO:0000256" key="2">
    <source>
        <dbReference type="SAM" id="Phobius"/>
    </source>
</evidence>
<dbReference type="PROSITE" id="PS51038">
    <property type="entry name" value="BAH"/>
    <property type="match status" value="1"/>
</dbReference>
<organism evidence="4 5">
    <name type="scientific">Musa troglodytarum</name>
    <name type="common">fe'i banana</name>
    <dbReference type="NCBI Taxonomy" id="320322"/>
    <lineage>
        <taxon>Eukaryota</taxon>
        <taxon>Viridiplantae</taxon>
        <taxon>Streptophyta</taxon>
        <taxon>Embryophyta</taxon>
        <taxon>Tracheophyta</taxon>
        <taxon>Spermatophyta</taxon>
        <taxon>Magnoliopsida</taxon>
        <taxon>Liliopsida</taxon>
        <taxon>Zingiberales</taxon>
        <taxon>Musaceae</taxon>
        <taxon>Musa</taxon>
    </lineage>
</organism>
<dbReference type="OrthoDB" id="1883212at2759"/>
<dbReference type="CDD" id="cd20405">
    <property type="entry name" value="Tudor_Agenet_AtDUF_rpt1_3"/>
    <property type="match status" value="1"/>
</dbReference>
<dbReference type="Pfam" id="PF05641">
    <property type="entry name" value="Agenet"/>
    <property type="match status" value="1"/>
</dbReference>
<reference evidence="4" key="1">
    <citation type="submission" date="2022-05" db="EMBL/GenBank/DDBJ databases">
        <title>The Musa troglodytarum L. genome provides insights into the mechanism of non-climacteric behaviour and enrichment of carotenoids.</title>
        <authorList>
            <person name="Wang J."/>
        </authorList>
    </citation>
    <scope>NUCLEOTIDE SEQUENCE</scope>
    <source>
        <tissue evidence="4">Leaf</tissue>
    </source>
</reference>
<dbReference type="CDD" id="cd04721">
    <property type="entry name" value="BAH_plant_1"/>
    <property type="match status" value="1"/>
</dbReference>
<dbReference type="EMBL" id="CP097510">
    <property type="protein sequence ID" value="URE31717.1"/>
    <property type="molecule type" value="Genomic_DNA"/>
</dbReference>
<keyword evidence="5" id="KW-1185">Reference proteome</keyword>
<dbReference type="Gene3D" id="3.30.70.100">
    <property type="match status" value="1"/>
</dbReference>
<dbReference type="InterPro" id="IPR014002">
    <property type="entry name" value="Agenet_dom_plant"/>
</dbReference>
<dbReference type="SMART" id="SM00743">
    <property type="entry name" value="Agenet"/>
    <property type="match status" value="2"/>
</dbReference>
<dbReference type="GO" id="GO:0003682">
    <property type="term" value="F:chromatin binding"/>
    <property type="evidence" value="ECO:0007669"/>
    <property type="project" value="InterPro"/>
</dbReference>
<evidence type="ECO:0000259" key="3">
    <source>
        <dbReference type="PROSITE" id="PS51038"/>
    </source>
</evidence>
<evidence type="ECO:0000313" key="5">
    <source>
        <dbReference type="Proteomes" id="UP001055439"/>
    </source>
</evidence>
<dbReference type="Pfam" id="PF01426">
    <property type="entry name" value="BAH"/>
    <property type="match status" value="1"/>
</dbReference>
<dbReference type="InterPro" id="IPR036163">
    <property type="entry name" value="HMA_dom_sf"/>
</dbReference>
<keyword evidence="2" id="KW-0812">Transmembrane</keyword>
<keyword evidence="2" id="KW-0472">Membrane</keyword>
<dbReference type="PANTHER" id="PTHR31917:SF58">
    <property type="entry name" value="AGENET AND BROMO-ADJACENT HOMOLOGY (BAH) DOMAIN-CONTAINING PROTEIN"/>
    <property type="match status" value="1"/>
</dbReference>
<name>A0A9E7KTU7_9LILI</name>
<dbReference type="PANTHER" id="PTHR31917">
    <property type="entry name" value="AGENET DOMAIN-CONTAINING PROTEIN-RELATED"/>
    <property type="match status" value="1"/>
</dbReference>
<dbReference type="AlphaFoldDB" id="A0A9E7KTU7"/>
<dbReference type="InterPro" id="IPR001025">
    <property type="entry name" value="BAH_dom"/>
</dbReference>
<protein>
    <submittedName>
        <fullName evidence="4">Agenet domain containing protein</fullName>
    </submittedName>
</protein>
<proteinExistence type="predicted"/>
<dbReference type="InterPro" id="IPR008395">
    <property type="entry name" value="Agenet-like_dom"/>
</dbReference>
<dbReference type="SMART" id="SM00439">
    <property type="entry name" value="BAH"/>
    <property type="match status" value="1"/>
</dbReference>
<keyword evidence="2" id="KW-1133">Transmembrane helix</keyword>
<feature type="transmembrane region" description="Helical" evidence="2">
    <location>
        <begin position="718"/>
        <end position="736"/>
    </location>
</feature>
<evidence type="ECO:0000313" key="4">
    <source>
        <dbReference type="EMBL" id="URE31717.1"/>
    </source>
</evidence>
<accession>A0A9E7KTU7</accession>
<sequence>MEGAKGAYVAWQEVVVSNDKGRRVVHYYLKGAGGGADLAVVGREKSLRHMSYGVPSQFVRSLKARPHLLPSLPSSSTPHLPSASAFPFKWRSRREVIDWLSSLVQEPIAYESPTTVIRYGDGEDGETADLPNFKQVSSSGKAGHVSKEFSWLGASWLCRKRRKHYRSFCKNGVTISVYDFVFVMAEENKRLVAYVEDLYEDSRANNMVVVRWFHKVDEVGIVLPPNTSDREIFFSLCLQDLSVECIDGLAAVLSAQHFDKFLNQARYSNWRPYMCHRQIDNDDVKPFDITQLQGYWSQELLRSMFTSPLKLRLKITRGGSDISGGKNGDVSIDGSKRKHLLNDGGICVAETTTRDKIKSRSLPVSSKTGKNITSTRSDSLTSKELYLQKLQQQLYPGCHVEVLSLDSGMRGCWFQCVIIRRHQDKVKVRYLDIQDADESGNLQEWVLLSRVAAPDKLGIRLCGRPVVRPYRSQRVKKCSFNVGAAVDAWWHDGWWEGIVIRKESEGQIHVYFPGEKRTNVFSEGDLRQSQDWIDNKWNSIQDQMDIANSLLSDVMNDSKDLSNDHGPFLLKTLVTEDRQWKEPHDSISPSDTDQDEITPSGGYTSTDGEGDIPDLTKDPQFKWNSLKKKKRRRELTEDSSSHKKQRREASNSSSQDLEDSDACGGFVLPKSLTVDHENCKIGVLLALIKNATAVADLGFLTSPCSHLSPGFLRDEQSPSAGTVVCLVILIASSLIFQFRCMTMRINIDCNGCYRKIRRILLQMQGLENHLIERKQCMVSVSGVFVPQDIAIRLRKKTNRRVEILEIKEVDINDDGSITQKPP</sequence>
<feature type="region of interest" description="Disordered" evidence="1">
    <location>
        <begin position="579"/>
        <end position="660"/>
    </location>
</feature>
<dbReference type="Gene3D" id="2.30.30.490">
    <property type="match status" value="1"/>
</dbReference>
<dbReference type="GO" id="GO:0046872">
    <property type="term" value="F:metal ion binding"/>
    <property type="evidence" value="ECO:0007669"/>
    <property type="project" value="InterPro"/>
</dbReference>
<dbReference type="Proteomes" id="UP001055439">
    <property type="component" value="Chromosome 8"/>
</dbReference>
<gene>
    <name evidence="4" type="ORF">MUK42_03390</name>
</gene>
<feature type="domain" description="BAH" evidence="3">
    <location>
        <begin position="173"/>
        <end position="290"/>
    </location>
</feature>
<dbReference type="SUPFAM" id="SSF55008">
    <property type="entry name" value="HMA, heavy metal-associated domain"/>
    <property type="match status" value="1"/>
</dbReference>
<dbReference type="InterPro" id="IPR043151">
    <property type="entry name" value="BAH_sf"/>
</dbReference>